<evidence type="ECO:0000256" key="6">
    <source>
        <dbReference type="ARBA" id="ARBA00023136"/>
    </source>
</evidence>
<feature type="region of interest" description="Disordered" evidence="7">
    <location>
        <begin position="245"/>
        <end position="266"/>
    </location>
</feature>
<feature type="transmembrane region" description="Helical" evidence="8">
    <location>
        <begin position="211"/>
        <end position="232"/>
    </location>
</feature>
<keyword evidence="5 8" id="KW-1133">Transmembrane helix</keyword>
<gene>
    <name evidence="9" type="ORF">GTO91_13510</name>
</gene>
<dbReference type="InterPro" id="IPR018383">
    <property type="entry name" value="UPF0324_pro"/>
</dbReference>
<protein>
    <submittedName>
        <fullName evidence="9">Putative sulfate exporter family transporter</fullName>
    </submittedName>
</protein>
<evidence type="ECO:0000256" key="7">
    <source>
        <dbReference type="SAM" id="MobiDB-lite"/>
    </source>
</evidence>
<evidence type="ECO:0000256" key="8">
    <source>
        <dbReference type="SAM" id="Phobius"/>
    </source>
</evidence>
<reference evidence="9 10" key="1">
    <citation type="submission" date="2020-01" db="EMBL/GenBank/DDBJ databases">
        <title>Whole-genome sequence of Heliobacterium undosum DSM 13378.</title>
        <authorList>
            <person name="Kyndt J.A."/>
            <person name="Meyer T.E."/>
        </authorList>
    </citation>
    <scope>NUCLEOTIDE SEQUENCE [LARGE SCALE GENOMIC DNA]</scope>
    <source>
        <strain evidence="9 10">DSM 13378</strain>
    </source>
</reference>
<evidence type="ECO:0000256" key="4">
    <source>
        <dbReference type="ARBA" id="ARBA00022692"/>
    </source>
</evidence>
<proteinExistence type="inferred from homology"/>
<dbReference type="Pfam" id="PF03601">
    <property type="entry name" value="Cons_hypoth698"/>
    <property type="match status" value="2"/>
</dbReference>
<dbReference type="AlphaFoldDB" id="A0A845LCU8"/>
<evidence type="ECO:0000256" key="5">
    <source>
        <dbReference type="ARBA" id="ARBA00022989"/>
    </source>
</evidence>
<keyword evidence="3" id="KW-1003">Cell membrane</keyword>
<dbReference type="EMBL" id="WXEY01000018">
    <property type="protein sequence ID" value="MZP30731.1"/>
    <property type="molecule type" value="Genomic_DNA"/>
</dbReference>
<feature type="transmembrane region" description="Helical" evidence="8">
    <location>
        <begin position="60"/>
        <end position="81"/>
    </location>
</feature>
<dbReference type="RefSeq" id="WP_161259257.1">
    <property type="nucleotide sequence ID" value="NZ_WXEY01000018.1"/>
</dbReference>
<evidence type="ECO:0000256" key="2">
    <source>
        <dbReference type="ARBA" id="ARBA00007977"/>
    </source>
</evidence>
<keyword evidence="6 8" id="KW-0472">Membrane</keyword>
<feature type="transmembrane region" description="Helical" evidence="8">
    <location>
        <begin position="297"/>
        <end position="319"/>
    </location>
</feature>
<dbReference type="PANTHER" id="PTHR30106:SF2">
    <property type="entry name" value="UPF0324 INNER MEMBRANE PROTEIN YEIH"/>
    <property type="match status" value="1"/>
</dbReference>
<sequence length="354" mass="36845">MQYRWTTGGILLTALLALSAQQMVRLFPFTVFGALVSAILLGMAVRAAAGDRLVPLKPGFAFSAKVLLRLGIILMGVRLNLADIAAAGWRMLALDLSVIVFAVTVIHFLGKRLSVEERLTTLIAVGTGVCGAAAIGAAAQAVKAKDEEVAVSVTLISLLGTLFTVMYTILLPVLALSPQQYGTFVGATLHEIAHVVAAAAPAGAIGSDQAILVKLGRVILLAPVVMALDWYYRGRAGRADGGVGSGGVGAADEGEPNGKRNDKPKDKPRLPVPWFVLGFLVMALLNTYHVFSPALTAGLVTASLFLLAMAMAGMGLNVWAGDFKRVGAAPVLMGLGGSILLSLFGRFGMILLGL</sequence>
<feature type="transmembrane region" description="Helical" evidence="8">
    <location>
        <begin position="121"/>
        <end position="142"/>
    </location>
</feature>
<dbReference type="GO" id="GO:0005886">
    <property type="term" value="C:plasma membrane"/>
    <property type="evidence" value="ECO:0007669"/>
    <property type="project" value="UniProtKB-SubCell"/>
</dbReference>
<evidence type="ECO:0000313" key="9">
    <source>
        <dbReference type="EMBL" id="MZP30731.1"/>
    </source>
</evidence>
<evidence type="ECO:0000256" key="1">
    <source>
        <dbReference type="ARBA" id="ARBA00004651"/>
    </source>
</evidence>
<dbReference type="OrthoDB" id="9811391at2"/>
<accession>A0A845LCU8</accession>
<feature type="transmembrane region" description="Helical" evidence="8">
    <location>
        <begin position="154"/>
        <end position="176"/>
    </location>
</feature>
<comment type="similarity">
    <text evidence="2">Belongs to the UPF0324 family.</text>
</comment>
<feature type="compositionally biased region" description="Basic and acidic residues" evidence="7">
    <location>
        <begin position="256"/>
        <end position="266"/>
    </location>
</feature>
<organism evidence="9 10">
    <name type="scientific">Heliomicrobium undosum</name>
    <dbReference type="NCBI Taxonomy" id="121734"/>
    <lineage>
        <taxon>Bacteria</taxon>
        <taxon>Bacillati</taxon>
        <taxon>Bacillota</taxon>
        <taxon>Clostridia</taxon>
        <taxon>Eubacteriales</taxon>
        <taxon>Heliobacteriaceae</taxon>
        <taxon>Heliomicrobium</taxon>
    </lineage>
</organism>
<dbReference type="PANTHER" id="PTHR30106">
    <property type="entry name" value="INNER MEMBRANE PROTEIN YEIH-RELATED"/>
    <property type="match status" value="1"/>
</dbReference>
<keyword evidence="10" id="KW-1185">Reference proteome</keyword>
<evidence type="ECO:0000313" key="10">
    <source>
        <dbReference type="Proteomes" id="UP000463470"/>
    </source>
</evidence>
<keyword evidence="4 8" id="KW-0812">Transmembrane</keyword>
<feature type="transmembrane region" description="Helical" evidence="8">
    <location>
        <begin position="270"/>
        <end position="291"/>
    </location>
</feature>
<name>A0A845LCU8_9FIRM</name>
<comment type="subcellular location">
    <subcellularLocation>
        <location evidence="1">Cell membrane</location>
        <topology evidence="1">Multi-pass membrane protein</topology>
    </subcellularLocation>
</comment>
<feature type="transmembrane region" description="Helical" evidence="8">
    <location>
        <begin position="331"/>
        <end position="352"/>
    </location>
</feature>
<evidence type="ECO:0000256" key="3">
    <source>
        <dbReference type="ARBA" id="ARBA00022475"/>
    </source>
</evidence>
<feature type="transmembrane region" description="Helical" evidence="8">
    <location>
        <begin position="87"/>
        <end position="109"/>
    </location>
</feature>
<comment type="caution">
    <text evidence="9">The sequence shown here is derived from an EMBL/GenBank/DDBJ whole genome shotgun (WGS) entry which is preliminary data.</text>
</comment>
<dbReference type="Proteomes" id="UP000463470">
    <property type="component" value="Unassembled WGS sequence"/>
</dbReference>
<feature type="transmembrane region" description="Helical" evidence="8">
    <location>
        <begin position="29"/>
        <end position="48"/>
    </location>
</feature>